<evidence type="ECO:0000256" key="3">
    <source>
        <dbReference type="ARBA" id="ARBA00022525"/>
    </source>
</evidence>
<dbReference type="InterPro" id="IPR029062">
    <property type="entry name" value="Class_I_gatase-like"/>
</dbReference>
<dbReference type="Gene3D" id="3.40.50.880">
    <property type="match status" value="1"/>
</dbReference>
<dbReference type="PANTHER" id="PTHR48094:SF18">
    <property type="entry name" value="GLUTAMINE AMIDOTRANSFERASE-LIKE CLASS 1 DOMAIN-CONTAINING PROTEIN 1"/>
    <property type="match status" value="1"/>
</dbReference>
<accession>A0A0G4GX04</accession>
<name>A0A0G4GX04_VITBC</name>
<dbReference type="EMBL" id="CDMY01000854">
    <property type="protein sequence ID" value="CEM35444.1"/>
    <property type="molecule type" value="Genomic_DNA"/>
</dbReference>
<dbReference type="VEuPathDB" id="CryptoDB:Vbra_6387"/>
<evidence type="ECO:0000256" key="1">
    <source>
        <dbReference type="ARBA" id="ARBA00004412"/>
    </source>
</evidence>
<protein>
    <recommendedName>
        <fullName evidence="6">Glutamine amidotransferase-like class 1 domain-containing protein 1</fullName>
    </recommendedName>
    <alternativeName>
        <fullName evidence="8">Ferry endosomal RAB5 effector complex subunit 5</fullName>
    </alternativeName>
    <alternativeName>
        <fullName evidence="7">Parkinson disease 7 domain-containing protein 1</fullName>
    </alternativeName>
</protein>
<organism evidence="10 11">
    <name type="scientific">Vitrella brassicaformis (strain CCMP3155)</name>
    <dbReference type="NCBI Taxonomy" id="1169540"/>
    <lineage>
        <taxon>Eukaryota</taxon>
        <taxon>Sar</taxon>
        <taxon>Alveolata</taxon>
        <taxon>Colpodellida</taxon>
        <taxon>Vitrellaceae</taxon>
        <taxon>Vitrella</taxon>
    </lineage>
</organism>
<keyword evidence="3" id="KW-0964">Secreted</keyword>
<dbReference type="SUPFAM" id="SSF52317">
    <property type="entry name" value="Class I glutamine amidotransferase-like"/>
    <property type="match status" value="1"/>
</dbReference>
<evidence type="ECO:0000256" key="6">
    <source>
        <dbReference type="ARBA" id="ARBA00039189"/>
    </source>
</evidence>
<reference evidence="10 11" key="1">
    <citation type="submission" date="2014-11" db="EMBL/GenBank/DDBJ databases">
        <authorList>
            <person name="Zhu J."/>
            <person name="Qi W."/>
            <person name="Song R."/>
        </authorList>
    </citation>
    <scope>NUCLEOTIDE SEQUENCE [LARGE SCALE GENOMIC DNA]</scope>
</reference>
<dbReference type="GO" id="GO:0005576">
    <property type="term" value="C:extracellular region"/>
    <property type="evidence" value="ECO:0007669"/>
    <property type="project" value="UniProtKB-SubCell"/>
</dbReference>
<dbReference type="GO" id="GO:0019243">
    <property type="term" value="P:methylglyoxal catabolic process to D-lactate via S-lactoyl-glutathione"/>
    <property type="evidence" value="ECO:0007669"/>
    <property type="project" value="TreeGrafter"/>
</dbReference>
<sequence length="222" mass="23530">MPEIETEGGISGSALLGICHQLKEAGFACAISTVAGERPALVDVDLSDEKIHPDLRSLVDDPLAIIDIRASDYCALLIPHHLGAAQDLLNCDVLGDVLAAFLKQHKPICTIGYGTYGLCARQSHGDSSNGWQFAAGRLVTGVSVSDECRHPHFAKLPIVLQDFVEESGGTFVECPNDQVCVIVDRNLVTGPNEASTGVCIHNLLYLCQDDGQTAAPLLNGLG</sequence>
<evidence type="ECO:0000313" key="11">
    <source>
        <dbReference type="Proteomes" id="UP000041254"/>
    </source>
</evidence>
<keyword evidence="11" id="KW-1185">Reference proteome</keyword>
<dbReference type="InParanoid" id="A0A0G4GX04"/>
<comment type="subcellular location">
    <subcellularLocation>
        <location evidence="1">Early endosome</location>
    </subcellularLocation>
    <subcellularLocation>
        <location evidence="2">Secreted</location>
    </subcellularLocation>
</comment>
<evidence type="ECO:0000256" key="4">
    <source>
        <dbReference type="ARBA" id="ARBA00022729"/>
    </source>
</evidence>
<evidence type="ECO:0000256" key="5">
    <source>
        <dbReference type="ARBA" id="ARBA00022753"/>
    </source>
</evidence>
<dbReference type="OrthoDB" id="543156at2759"/>
<dbReference type="PANTHER" id="PTHR48094">
    <property type="entry name" value="PROTEIN/NUCLEIC ACID DEGLYCASE DJ-1-RELATED"/>
    <property type="match status" value="1"/>
</dbReference>
<dbReference type="AlphaFoldDB" id="A0A0G4GX04"/>
<dbReference type="GO" id="GO:0019172">
    <property type="term" value="F:glyoxalase III activity"/>
    <property type="evidence" value="ECO:0007669"/>
    <property type="project" value="TreeGrafter"/>
</dbReference>
<evidence type="ECO:0000256" key="7">
    <source>
        <dbReference type="ARBA" id="ARBA00042130"/>
    </source>
</evidence>
<evidence type="ECO:0000256" key="8">
    <source>
        <dbReference type="ARBA" id="ARBA00044823"/>
    </source>
</evidence>
<dbReference type="STRING" id="1169540.A0A0G4GX04"/>
<keyword evidence="5" id="KW-0967">Endosome</keyword>
<gene>
    <name evidence="10" type="ORF">Vbra_6387</name>
</gene>
<dbReference type="OMA" id="AADYCCL"/>
<evidence type="ECO:0000256" key="9">
    <source>
        <dbReference type="ARBA" id="ARBA00045408"/>
    </source>
</evidence>
<comment type="function">
    <text evidence="9">Component of the FERRY complex (Five-subunit Endosomal Rab5 and RNA/ribosome intermediary). The FERRY complex directly interacts with mRNAs and RAB5A, and functions as a RAB5A effector involved in the localization and the distribution of specific mRNAs most likely by mediating their endosomal transport. The complex recruits mRNAs and ribosomes to early endosomes through direct mRNA-interaction.</text>
</comment>
<dbReference type="Proteomes" id="UP000041254">
    <property type="component" value="Unassembled WGS sequence"/>
</dbReference>
<evidence type="ECO:0000256" key="2">
    <source>
        <dbReference type="ARBA" id="ARBA00004613"/>
    </source>
</evidence>
<evidence type="ECO:0000313" key="10">
    <source>
        <dbReference type="EMBL" id="CEM35444.1"/>
    </source>
</evidence>
<proteinExistence type="predicted"/>
<dbReference type="InterPro" id="IPR050325">
    <property type="entry name" value="Prot/Nucl_acid_deglycase"/>
</dbReference>
<keyword evidence="4" id="KW-0732">Signal</keyword>
<dbReference type="GO" id="GO:0005769">
    <property type="term" value="C:early endosome"/>
    <property type="evidence" value="ECO:0007669"/>
    <property type="project" value="UniProtKB-SubCell"/>
</dbReference>